<dbReference type="InterPro" id="IPR027417">
    <property type="entry name" value="P-loop_NTPase"/>
</dbReference>
<dbReference type="SUPFAM" id="SSF52540">
    <property type="entry name" value="P-loop containing nucleoside triphosphate hydrolases"/>
    <property type="match status" value="2"/>
</dbReference>
<protein>
    <submittedName>
        <fullName evidence="6">Sugar ABC transporter ATP-binding protein</fullName>
    </submittedName>
</protein>
<dbReference type="Proteomes" id="UP000660021">
    <property type="component" value="Unassembled WGS sequence"/>
</dbReference>
<dbReference type="SMART" id="SM00382">
    <property type="entry name" value="AAA"/>
    <property type="match status" value="2"/>
</dbReference>
<sequence>MKQEPMQPERVPLIETAHICKRFAGIHALEDAQLKCYRGETHVLIGENGAGKSTMVKIICGVTQKDEGEIYMEGERIELKSAVDAHRHKIAAVFQELSLILDLSVAENIFLGQEPLNRLRQIDFKRIYQQAQVFLQQIGLDLNPRMMVRDLNLCQMQLVEIAKALYKEPDVLILDEATSALGEKEVKWLFATMHRLTKEENKGILFISHRMDELHQVADRATIFRDAHYIMTFPWGELKDEAIVEHISGKKTAESLFEKPLGDPNDIALELRHVSKGTCLHELNFQLRRGEILGIAGLSGHGQVELLHGLFGDGDFDTGTVEVNGKAVRLRNQREALSHGIVLIPEDRKNDGLILSRSIGENITMMCLKEIGRRGVLSRKKEENVIADAVNRMSIKVFSTLLPVSSLSGGNQQKVVIAKALSTQARIVLLSDPTRGIDIGTKNEIYQLMTELTKNGYSVVFYSTEMAELLMLCNRVLVFYEGRIAAELEGDQVTERNIIAQSIGVGGADHEE</sequence>
<evidence type="ECO:0000313" key="6">
    <source>
        <dbReference type="EMBL" id="MBC5731693.1"/>
    </source>
</evidence>
<evidence type="ECO:0000259" key="5">
    <source>
        <dbReference type="PROSITE" id="PS50893"/>
    </source>
</evidence>
<evidence type="ECO:0000256" key="3">
    <source>
        <dbReference type="ARBA" id="ARBA00022741"/>
    </source>
</evidence>
<dbReference type="GO" id="GO:0005524">
    <property type="term" value="F:ATP binding"/>
    <property type="evidence" value="ECO:0007669"/>
    <property type="project" value="UniProtKB-KW"/>
</dbReference>
<keyword evidence="4 6" id="KW-0067">ATP-binding</keyword>
<dbReference type="InterPro" id="IPR017871">
    <property type="entry name" value="ABC_transporter-like_CS"/>
</dbReference>
<keyword evidence="2" id="KW-0677">Repeat</keyword>
<keyword evidence="7" id="KW-1185">Reference proteome</keyword>
<name>A0ABR7HW01_9FIRM</name>
<dbReference type="InterPro" id="IPR050107">
    <property type="entry name" value="ABC_carbohydrate_import_ATPase"/>
</dbReference>
<accession>A0ABR7HW01</accession>
<dbReference type="RefSeq" id="WP_186964178.1">
    <property type="nucleotide sequence ID" value="NZ_JACOPR010000009.1"/>
</dbReference>
<evidence type="ECO:0000256" key="2">
    <source>
        <dbReference type="ARBA" id="ARBA00022737"/>
    </source>
</evidence>
<dbReference type="PROSITE" id="PS00211">
    <property type="entry name" value="ABC_TRANSPORTER_1"/>
    <property type="match status" value="1"/>
</dbReference>
<dbReference type="PANTHER" id="PTHR43790:SF9">
    <property type="entry name" value="GALACTOFURANOSE TRANSPORTER ATP-BINDING PROTEIN YTFR"/>
    <property type="match status" value="1"/>
</dbReference>
<keyword evidence="3" id="KW-0547">Nucleotide-binding</keyword>
<evidence type="ECO:0000256" key="1">
    <source>
        <dbReference type="ARBA" id="ARBA00022448"/>
    </source>
</evidence>
<reference evidence="6 7" key="1">
    <citation type="submission" date="2020-08" db="EMBL/GenBank/DDBJ databases">
        <title>Genome public.</title>
        <authorList>
            <person name="Liu C."/>
            <person name="Sun Q."/>
        </authorList>
    </citation>
    <scope>NUCLEOTIDE SEQUENCE [LARGE SCALE GENOMIC DNA]</scope>
    <source>
        <strain evidence="6 7">New-38</strain>
    </source>
</reference>
<keyword evidence="1" id="KW-0813">Transport</keyword>
<comment type="caution">
    <text evidence="6">The sequence shown here is derived from an EMBL/GenBank/DDBJ whole genome shotgun (WGS) entry which is preliminary data.</text>
</comment>
<dbReference type="Gene3D" id="3.40.50.300">
    <property type="entry name" value="P-loop containing nucleotide triphosphate hydrolases"/>
    <property type="match status" value="2"/>
</dbReference>
<dbReference type="InterPro" id="IPR003439">
    <property type="entry name" value="ABC_transporter-like_ATP-bd"/>
</dbReference>
<proteinExistence type="predicted"/>
<dbReference type="CDD" id="cd03216">
    <property type="entry name" value="ABC_Carb_Monos_I"/>
    <property type="match status" value="1"/>
</dbReference>
<organism evidence="6 7">
    <name type="scientific">Pseudoflavonifractor hominis</name>
    <dbReference type="NCBI Taxonomy" id="2763059"/>
    <lineage>
        <taxon>Bacteria</taxon>
        <taxon>Bacillati</taxon>
        <taxon>Bacillota</taxon>
        <taxon>Clostridia</taxon>
        <taxon>Eubacteriales</taxon>
        <taxon>Oscillospiraceae</taxon>
        <taxon>Pseudoflavonifractor</taxon>
    </lineage>
</organism>
<gene>
    <name evidence="6" type="ORF">H8S34_12770</name>
</gene>
<evidence type="ECO:0000256" key="4">
    <source>
        <dbReference type="ARBA" id="ARBA00022840"/>
    </source>
</evidence>
<dbReference type="EMBL" id="JACOPR010000009">
    <property type="protein sequence ID" value="MBC5731693.1"/>
    <property type="molecule type" value="Genomic_DNA"/>
</dbReference>
<dbReference type="InterPro" id="IPR003593">
    <property type="entry name" value="AAA+_ATPase"/>
</dbReference>
<evidence type="ECO:0000313" key="7">
    <source>
        <dbReference type="Proteomes" id="UP000660021"/>
    </source>
</evidence>
<dbReference type="CDD" id="cd03215">
    <property type="entry name" value="ABC_Carb_Monos_II"/>
    <property type="match status" value="1"/>
</dbReference>
<feature type="domain" description="ABC transporter" evidence="5">
    <location>
        <begin position="262"/>
        <end position="506"/>
    </location>
</feature>
<dbReference type="PROSITE" id="PS50893">
    <property type="entry name" value="ABC_TRANSPORTER_2"/>
    <property type="match status" value="2"/>
</dbReference>
<dbReference type="PANTHER" id="PTHR43790">
    <property type="entry name" value="CARBOHYDRATE TRANSPORT ATP-BINDING PROTEIN MG119-RELATED"/>
    <property type="match status" value="1"/>
</dbReference>
<feature type="domain" description="ABC transporter" evidence="5">
    <location>
        <begin position="14"/>
        <end position="251"/>
    </location>
</feature>
<dbReference type="Pfam" id="PF00005">
    <property type="entry name" value="ABC_tran"/>
    <property type="match status" value="2"/>
</dbReference>